<accession>A0A0F4LC66</accession>
<keyword evidence="1" id="KW-0812">Transmembrane</keyword>
<gene>
    <name evidence="2" type="ORF">JF76_08180</name>
</gene>
<name>A0A0F4LC66_9LACO</name>
<protein>
    <submittedName>
        <fullName evidence="2">Uncharacterized protein</fullName>
    </submittedName>
</protein>
<feature type="transmembrane region" description="Helical" evidence="1">
    <location>
        <begin position="240"/>
        <end position="264"/>
    </location>
</feature>
<dbReference type="HOGENOM" id="CLU_1048839_0_0_9"/>
<keyword evidence="1" id="KW-1133">Transmembrane helix</keyword>
<dbReference type="SUPFAM" id="SSF103473">
    <property type="entry name" value="MFS general substrate transporter"/>
    <property type="match status" value="1"/>
</dbReference>
<dbReference type="RefSeq" id="WP_045927951.1">
    <property type="nucleotide sequence ID" value="NZ_JBHSZS010000009.1"/>
</dbReference>
<dbReference type="PATRIC" id="fig|1218493.3.peg.866"/>
<evidence type="ECO:0000313" key="2">
    <source>
        <dbReference type="EMBL" id="KJY55874.1"/>
    </source>
</evidence>
<dbReference type="AlphaFoldDB" id="A0A0F4LC66"/>
<keyword evidence="1" id="KW-0472">Membrane</keyword>
<dbReference type="OrthoDB" id="2330169at2"/>
<sequence length="265" mass="30751">MDQKEKQHIEDIKQAAWDFVYLVFTAIYVTEKQTENLDTLVDFLKGDETALPYIDQAIKSLINNTINGNNSNLKRRLESCYESLYYNGNNAKDDLPYYLKEIKSAEPKDSNNEKLYNNVVTSYKQNYGSITNKNIRKQIDDLYQKIDNASKDAEIKIKKDVYPDFITILGIFTAITFAIFGGMNLLSNLFQNMRNTHASLGQALILAAIFGLIMWGITILLFYWISTIKKNQSKRFYKNWGFWLNILFIVSIILLLKIGLCFFFK</sequence>
<feature type="transmembrane region" description="Helical" evidence="1">
    <location>
        <begin position="165"/>
        <end position="186"/>
    </location>
</feature>
<dbReference type="Proteomes" id="UP000033533">
    <property type="component" value="Unassembled WGS sequence"/>
</dbReference>
<evidence type="ECO:0000256" key="1">
    <source>
        <dbReference type="SAM" id="Phobius"/>
    </source>
</evidence>
<evidence type="ECO:0000313" key="3">
    <source>
        <dbReference type="Proteomes" id="UP000033533"/>
    </source>
</evidence>
<reference evidence="2 3" key="1">
    <citation type="submission" date="2014-12" db="EMBL/GenBank/DDBJ databases">
        <title>Comparative genomics of the lactic acid bacteria isolated from the honey bee gut.</title>
        <authorList>
            <person name="Ellegaard K.M."/>
            <person name="Tamarit D."/>
            <person name="Javelind E."/>
            <person name="Olofsson T."/>
            <person name="Andersson S.G."/>
            <person name="Vasquez A."/>
        </authorList>
    </citation>
    <scope>NUCLEOTIDE SEQUENCE [LARGE SCALE GENOMIC DNA]</scope>
    <source>
        <strain evidence="2 3">Biut2</strain>
    </source>
</reference>
<feature type="transmembrane region" description="Helical" evidence="1">
    <location>
        <begin position="198"/>
        <end position="225"/>
    </location>
</feature>
<comment type="caution">
    <text evidence="2">The sequence shown here is derived from an EMBL/GenBank/DDBJ whole genome shotgun (WGS) entry which is preliminary data.</text>
</comment>
<dbReference type="InterPro" id="IPR036259">
    <property type="entry name" value="MFS_trans_sf"/>
</dbReference>
<organism evidence="2 3">
    <name type="scientific">Lactobacillus kullabergensis</name>
    <dbReference type="NCBI Taxonomy" id="1218493"/>
    <lineage>
        <taxon>Bacteria</taxon>
        <taxon>Bacillati</taxon>
        <taxon>Bacillota</taxon>
        <taxon>Bacilli</taxon>
        <taxon>Lactobacillales</taxon>
        <taxon>Lactobacillaceae</taxon>
        <taxon>Lactobacillus</taxon>
    </lineage>
</organism>
<proteinExistence type="predicted"/>
<dbReference type="EMBL" id="JXBY01000018">
    <property type="protein sequence ID" value="KJY55874.1"/>
    <property type="molecule type" value="Genomic_DNA"/>
</dbReference>